<feature type="compositionally biased region" description="Polar residues" evidence="1">
    <location>
        <begin position="157"/>
        <end position="176"/>
    </location>
</feature>
<evidence type="ECO:0000313" key="3">
    <source>
        <dbReference type="EnsemblMetazoa" id="CLYHEMP007280.1"/>
    </source>
</evidence>
<dbReference type="InterPro" id="IPR009057">
    <property type="entry name" value="Homeodomain-like_sf"/>
</dbReference>
<feature type="compositionally biased region" description="Low complexity" evidence="1">
    <location>
        <begin position="85"/>
        <end position="113"/>
    </location>
</feature>
<feature type="compositionally biased region" description="Low complexity" evidence="1">
    <location>
        <begin position="135"/>
        <end position="156"/>
    </location>
</feature>
<dbReference type="InterPro" id="IPR002622">
    <property type="entry name" value="Transposase_14"/>
</dbReference>
<feature type="region of interest" description="Disordered" evidence="1">
    <location>
        <begin position="342"/>
        <end position="368"/>
    </location>
</feature>
<feature type="region of interest" description="Disordered" evidence="1">
    <location>
        <begin position="85"/>
        <end position="178"/>
    </location>
</feature>
<dbReference type="SUPFAM" id="SSF46689">
    <property type="entry name" value="Homeodomain-like"/>
    <property type="match status" value="1"/>
</dbReference>
<dbReference type="Proteomes" id="UP000594262">
    <property type="component" value="Unplaced"/>
</dbReference>
<keyword evidence="4" id="KW-1185">Reference proteome</keyword>
<evidence type="ECO:0000259" key="2">
    <source>
        <dbReference type="Pfam" id="PF01710"/>
    </source>
</evidence>
<dbReference type="Pfam" id="PF01710">
    <property type="entry name" value="HTH_Tnp_IS630"/>
    <property type="match status" value="1"/>
</dbReference>
<dbReference type="GeneID" id="136821874"/>
<feature type="region of interest" description="Disordered" evidence="1">
    <location>
        <begin position="705"/>
        <end position="727"/>
    </location>
</feature>
<sequence length="727" mass="78825">MGTSLPEKTSTIGKVSKEKSSTVPSLFNGISLLAPLKAPKSYGTYSKQQQEEVIAFIKEGNSLRTAEKFFGIPKSTMHCWLKKINNSQNGESNNNNQNNNTSNSNSNKSNSTNDALNTYTMANAFSTRRSPTVKTPSPNSTSGTPTISPTGSNTSSRRSPNSMTAISSTKTNSTGKKPQAQIIIEEAELIRFLQTGEGAELIGKAYNVPVAGFLDFVKNSQLTKKDTNQRFSGNLKNVDIASLLKQGATIKEEIRNKANSNASTTSNTNTSTNMYQTGFGALRKRNYTSSGCNCQSPGVLRTTKTPTITELKKPKLEVNIEDYSNLSAKIGSGSALEALLTKPRNVTGSTAPASNTDTKTNKNRHSPTEKPLFLTEEQIKTSSKLIGQAQPGVVNTYLVTVPLSNLPNNMTSIQPSKLTDELEECELSPTYPKSINPVSVKSEIDEGDRLMRPPSDCITFQTPTQQIPAPSTTKMQHLLSQVTKPVVTSNASAALNLNAINRTQSERELMALVGGDVVSADELCTDFKETLELNKWENWYTDQYLQHFQPSISPGCVLTSSTTSHVDSCSDTGLSPAPTLTPGSVEMLTPSPVAPSSSTILEETTVVNSSDDLINDEDEDDDGMGITFASNTDKDKIISYLAEGNSVADAERHFDIPQATINLWLSSINQKNASNEPSVLIQDMKQEPMDDLDFDSQHLHTSAFSHLHSPVKPKNPASPHKSAFCRK</sequence>
<organism evidence="3 4">
    <name type="scientific">Clytia hemisphaerica</name>
    <dbReference type="NCBI Taxonomy" id="252671"/>
    <lineage>
        <taxon>Eukaryota</taxon>
        <taxon>Metazoa</taxon>
        <taxon>Cnidaria</taxon>
        <taxon>Hydrozoa</taxon>
        <taxon>Hydroidolina</taxon>
        <taxon>Leptothecata</taxon>
        <taxon>Obeliida</taxon>
        <taxon>Clytiidae</taxon>
        <taxon>Clytia</taxon>
    </lineage>
</organism>
<evidence type="ECO:0000313" key="4">
    <source>
        <dbReference type="Proteomes" id="UP000594262"/>
    </source>
</evidence>
<dbReference type="EnsemblMetazoa" id="CLYHEMT007280.1">
    <property type="protein sequence ID" value="CLYHEMP007280.1"/>
    <property type="gene ID" value="CLYHEMG007280"/>
</dbReference>
<proteinExistence type="predicted"/>
<accession>A0A7M5UX42</accession>
<reference evidence="3" key="1">
    <citation type="submission" date="2021-01" db="UniProtKB">
        <authorList>
            <consortium name="EnsemblMetazoa"/>
        </authorList>
    </citation>
    <scope>IDENTIFICATION</scope>
</reference>
<feature type="compositionally biased region" description="Polar residues" evidence="1">
    <location>
        <begin position="344"/>
        <end position="358"/>
    </location>
</feature>
<feature type="domain" description="Transposase Synechocystis PCC 6803" evidence="2">
    <location>
        <begin position="45"/>
        <end position="100"/>
    </location>
</feature>
<evidence type="ECO:0000256" key="1">
    <source>
        <dbReference type="SAM" id="MobiDB-lite"/>
    </source>
</evidence>
<protein>
    <recommendedName>
        <fullName evidence="2">Transposase Synechocystis PCC 6803 domain-containing protein</fullName>
    </recommendedName>
</protein>
<feature type="compositionally biased region" description="Polar residues" evidence="1">
    <location>
        <begin position="114"/>
        <end position="134"/>
    </location>
</feature>
<dbReference type="RefSeq" id="XP_066934221.1">
    <property type="nucleotide sequence ID" value="XM_067078120.1"/>
</dbReference>
<name>A0A7M5UX42_9CNID</name>
<dbReference type="AlphaFoldDB" id="A0A7M5UX42"/>
<dbReference type="OrthoDB" id="10625464at2759"/>